<keyword evidence="2" id="KW-1185">Reference proteome</keyword>
<protein>
    <submittedName>
        <fullName evidence="1">Meningioma expressed antigen 5 (Hyaluronidase)</fullName>
    </submittedName>
</protein>
<evidence type="ECO:0000313" key="2">
    <source>
        <dbReference type="Proteomes" id="UP001626550"/>
    </source>
</evidence>
<dbReference type="InterPro" id="IPR051822">
    <property type="entry name" value="Glycosyl_Hydrolase_84"/>
</dbReference>
<evidence type="ECO:0000313" key="1">
    <source>
        <dbReference type="EMBL" id="KAL3308183.1"/>
    </source>
</evidence>
<gene>
    <name evidence="1" type="primary">MGEA5_2</name>
    <name evidence="1" type="ORF">Ciccas_013289</name>
</gene>
<dbReference type="PANTHER" id="PTHR13170:SF16">
    <property type="entry name" value="PROTEIN O-GLCNACASE"/>
    <property type="match status" value="1"/>
</dbReference>
<reference evidence="1 2" key="1">
    <citation type="submission" date="2024-11" db="EMBL/GenBank/DDBJ databases">
        <title>Adaptive evolution of stress response genes in parasites aligns with host niche diversity.</title>
        <authorList>
            <person name="Hahn C."/>
            <person name="Resl P."/>
        </authorList>
    </citation>
    <scope>NUCLEOTIDE SEQUENCE [LARGE SCALE GENOMIC DNA]</scope>
    <source>
        <strain evidence="1">EGGRZ-B1_66</strain>
        <tissue evidence="1">Body</tissue>
    </source>
</reference>
<dbReference type="AlphaFoldDB" id="A0ABD2PKY9"/>
<organism evidence="1 2">
    <name type="scientific">Cichlidogyrus casuarinus</name>
    <dbReference type="NCBI Taxonomy" id="1844966"/>
    <lineage>
        <taxon>Eukaryota</taxon>
        <taxon>Metazoa</taxon>
        <taxon>Spiralia</taxon>
        <taxon>Lophotrochozoa</taxon>
        <taxon>Platyhelminthes</taxon>
        <taxon>Monogenea</taxon>
        <taxon>Monopisthocotylea</taxon>
        <taxon>Dactylogyridea</taxon>
        <taxon>Ancyrocephalidae</taxon>
        <taxon>Cichlidogyrus</taxon>
    </lineage>
</organism>
<comment type="caution">
    <text evidence="1">The sequence shown here is derived from an EMBL/GenBank/DDBJ whole genome shotgun (WGS) entry which is preliminary data.</text>
</comment>
<feature type="non-terminal residue" evidence="1">
    <location>
        <position position="1"/>
    </location>
</feature>
<accession>A0ABD2PKY9</accession>
<dbReference type="Proteomes" id="UP001626550">
    <property type="component" value="Unassembled WGS sequence"/>
</dbReference>
<sequence>YSQGYLEMVTSGQHEPWKFRGGIVTELHRILPLDSSQELFPAFNRAAPNMIVQGGSIVSTGNNLAPQPEPMYGLVDVSYVVRLYTDSDRSQTFDLCQRKLLSRLKISDSFPDELRDLPGNRYLAGYLEHSPQHCFVIEKLCPQRQIVGYALAAPEVVAWARDLHSKCLVRFWNQYKDHMPKEKPKPKEAELSLGEVTKRLIRWFYKTPEQVDNPTEEEGVASSLVEMAIITPPPHPLGASVPDEELASTVTGLQPETETSISSLPMDTWSDTDLQKESDEVKTSDLVQSRKLDKNALSPGSCPPEAIYATLASHPASLVMEIDDLIAEPNELEDVTQRLLICLLSSLKMVAVQGVHTELDDLNETRVDFFRHFGFYPVPITSFDRSTILARMI</sequence>
<name>A0ABD2PKY9_9PLAT</name>
<proteinExistence type="predicted"/>
<dbReference type="Gene3D" id="3.40.630.30">
    <property type="match status" value="1"/>
</dbReference>
<dbReference type="PANTHER" id="PTHR13170">
    <property type="entry name" value="O-GLCNACASE"/>
    <property type="match status" value="1"/>
</dbReference>
<dbReference type="EMBL" id="JBJKFK010005685">
    <property type="protein sequence ID" value="KAL3308183.1"/>
    <property type="molecule type" value="Genomic_DNA"/>
</dbReference>